<evidence type="ECO:0000313" key="2">
    <source>
        <dbReference type="Proteomes" id="UP000252706"/>
    </source>
</evidence>
<proteinExistence type="predicted"/>
<organism evidence="1 2">
    <name type="scientific">Phaeobacter gallaeciensis</name>
    <dbReference type="NCBI Taxonomy" id="60890"/>
    <lineage>
        <taxon>Bacteria</taxon>
        <taxon>Pseudomonadati</taxon>
        <taxon>Pseudomonadota</taxon>
        <taxon>Alphaproteobacteria</taxon>
        <taxon>Rhodobacterales</taxon>
        <taxon>Roseobacteraceae</taxon>
        <taxon>Phaeobacter</taxon>
    </lineage>
</organism>
<gene>
    <name evidence="1" type="ORF">DS909_08905</name>
</gene>
<dbReference type="EMBL" id="QOCE01000025">
    <property type="protein sequence ID" value="RBW56813.1"/>
    <property type="molecule type" value="Genomic_DNA"/>
</dbReference>
<reference evidence="1 2" key="1">
    <citation type="submission" date="2018-07" db="EMBL/GenBank/DDBJ databases">
        <title>Modular assembly of carbohydrate-degrading microbial communities in the ocean.</title>
        <authorList>
            <person name="Enke T.N."/>
            <person name="Datta M.S."/>
            <person name="Schwartzman J.A."/>
            <person name="Cermak N."/>
            <person name="Schmitz D.A."/>
            <person name="Barrere J."/>
            <person name="Cordero O.X."/>
        </authorList>
    </citation>
    <scope>NUCLEOTIDE SEQUENCE [LARGE SCALE GENOMIC DNA]</scope>
    <source>
        <strain evidence="1 2">C3M10</strain>
    </source>
</reference>
<evidence type="ECO:0000313" key="1">
    <source>
        <dbReference type="EMBL" id="RBW56813.1"/>
    </source>
</evidence>
<accession>A0A366X5G6</accession>
<dbReference type="Proteomes" id="UP000252706">
    <property type="component" value="Unassembled WGS sequence"/>
</dbReference>
<name>A0A366X5G6_9RHOB</name>
<protein>
    <submittedName>
        <fullName evidence="1">Uncharacterized protein</fullName>
    </submittedName>
</protein>
<sequence length="90" mass="9514">MPLNNTLNISTTQVEWIDTGRKALVSGNVTALLDLTEAVPSGPVSVRLTPLHPRPDGAYQRGKPTTLGAWPSLAEARLGVPQAVRCEVAA</sequence>
<dbReference type="RefSeq" id="WP_113823094.1">
    <property type="nucleotide sequence ID" value="NZ_QOCE01000025.1"/>
</dbReference>
<dbReference type="AlphaFoldDB" id="A0A366X5G6"/>
<comment type="caution">
    <text evidence="1">The sequence shown here is derived from an EMBL/GenBank/DDBJ whole genome shotgun (WGS) entry which is preliminary data.</text>
</comment>